<dbReference type="Gene3D" id="1.20.1080.10">
    <property type="entry name" value="Glycerol uptake facilitator protein"/>
    <property type="match status" value="1"/>
</dbReference>
<evidence type="ECO:0000256" key="2">
    <source>
        <dbReference type="ARBA" id="ARBA00022448"/>
    </source>
</evidence>
<feature type="transmembrane region" description="Helical" evidence="7">
    <location>
        <begin position="141"/>
        <end position="160"/>
    </location>
</feature>
<dbReference type="EMBL" id="MCGQ01000026">
    <property type="protein sequence ID" value="OXY91883.1"/>
    <property type="molecule type" value="Genomic_DNA"/>
</dbReference>
<dbReference type="OrthoDB" id="9807293at2"/>
<keyword evidence="2 6" id="KW-0813">Transport</keyword>
<evidence type="ECO:0008006" key="10">
    <source>
        <dbReference type="Google" id="ProtNLM"/>
    </source>
</evidence>
<evidence type="ECO:0000256" key="7">
    <source>
        <dbReference type="SAM" id="Phobius"/>
    </source>
</evidence>
<keyword evidence="9" id="KW-1185">Reference proteome</keyword>
<evidence type="ECO:0000256" key="1">
    <source>
        <dbReference type="ARBA" id="ARBA00004141"/>
    </source>
</evidence>
<feature type="transmembrane region" description="Helical" evidence="7">
    <location>
        <begin position="20"/>
        <end position="38"/>
    </location>
</feature>
<accession>A0A233S8B3</accession>
<evidence type="ECO:0000256" key="4">
    <source>
        <dbReference type="ARBA" id="ARBA00022989"/>
    </source>
</evidence>
<dbReference type="PANTHER" id="PTHR45724:SF13">
    <property type="entry name" value="AQUAPORIN NIP1-1-RELATED"/>
    <property type="match status" value="1"/>
</dbReference>
<keyword evidence="3 6" id="KW-0812">Transmembrane</keyword>
<name>A0A233S8B3_STRDA</name>
<protein>
    <recommendedName>
        <fullName evidence="10">Aquaporin family protein</fullName>
    </recommendedName>
</protein>
<evidence type="ECO:0000256" key="5">
    <source>
        <dbReference type="ARBA" id="ARBA00023136"/>
    </source>
</evidence>
<comment type="subcellular location">
    <subcellularLocation>
        <location evidence="1">Membrane</location>
        <topology evidence="1">Multi-pass membrane protein</topology>
    </subcellularLocation>
</comment>
<dbReference type="SUPFAM" id="SSF81338">
    <property type="entry name" value="Aquaporin-like"/>
    <property type="match status" value="1"/>
</dbReference>
<dbReference type="GO" id="GO:0015267">
    <property type="term" value="F:channel activity"/>
    <property type="evidence" value="ECO:0007669"/>
    <property type="project" value="InterPro"/>
</dbReference>
<dbReference type="AlphaFoldDB" id="A0A233S8B3"/>
<dbReference type="InterPro" id="IPR023271">
    <property type="entry name" value="Aquaporin-like"/>
</dbReference>
<feature type="transmembrane region" description="Helical" evidence="7">
    <location>
        <begin position="50"/>
        <end position="69"/>
    </location>
</feature>
<keyword evidence="4 7" id="KW-1133">Transmembrane helix</keyword>
<evidence type="ECO:0000313" key="9">
    <source>
        <dbReference type="Proteomes" id="UP000215483"/>
    </source>
</evidence>
<gene>
    <name evidence="8" type="ORF">BEK98_27670</name>
</gene>
<reference evidence="8 9" key="1">
    <citation type="submission" date="2016-07" db="EMBL/GenBank/DDBJ databases">
        <title>Draft genome of Streptomyces diastatochromogenes.</title>
        <authorList>
            <person name="Podduturi R."/>
            <person name="Lukassen M.B."/>
            <person name="Clausen N."/>
            <person name="Nielsen J.L."/>
            <person name="Jorgensen N.O."/>
        </authorList>
    </citation>
    <scope>NUCLEOTIDE SEQUENCE [LARGE SCALE GENOMIC DNA]</scope>
    <source>
        <strain evidence="8 9">DSM 40608</strain>
    </source>
</reference>
<evidence type="ECO:0000313" key="8">
    <source>
        <dbReference type="EMBL" id="OXY91883.1"/>
    </source>
</evidence>
<sequence length="248" mass="25893">MSSSAPSRADLARHAGYEFLSTTVLLFGVVSLVRLLALPDSPLAIRDAHLMLGTAGAVVALLLAALMYAPTGRASGGHFNPGVTVFLWADGLFPGRAVLPYVAAQLAGSVSGPALARLVWGDPVLRIHYALVAPAPGTGTTALFLIETAALIAVLAAVAVSPDTPGSRGDLLLGYPVFRAVVPVAVASPSAASGEPTCPVLLRRLAHRGMESVAVRCAMQAMGRRAGRLKARRSQQDRWDTWASRRRS</sequence>
<dbReference type="Proteomes" id="UP000215483">
    <property type="component" value="Unassembled WGS sequence"/>
</dbReference>
<evidence type="ECO:0000256" key="3">
    <source>
        <dbReference type="ARBA" id="ARBA00022692"/>
    </source>
</evidence>
<evidence type="ECO:0000256" key="6">
    <source>
        <dbReference type="RuleBase" id="RU000477"/>
    </source>
</evidence>
<proteinExistence type="inferred from homology"/>
<dbReference type="RefSeq" id="WP_094219515.1">
    <property type="nucleotide sequence ID" value="NZ_MCGQ01000026.1"/>
</dbReference>
<organism evidence="8 9">
    <name type="scientific">Streptomyces diastatochromogenes</name>
    <dbReference type="NCBI Taxonomy" id="42236"/>
    <lineage>
        <taxon>Bacteria</taxon>
        <taxon>Bacillati</taxon>
        <taxon>Actinomycetota</taxon>
        <taxon>Actinomycetes</taxon>
        <taxon>Kitasatosporales</taxon>
        <taxon>Streptomycetaceae</taxon>
        <taxon>Streptomyces</taxon>
    </lineage>
</organism>
<dbReference type="InterPro" id="IPR034294">
    <property type="entry name" value="Aquaporin_transptr"/>
</dbReference>
<dbReference type="PRINTS" id="PR00783">
    <property type="entry name" value="MINTRINSICP"/>
</dbReference>
<dbReference type="Pfam" id="PF00230">
    <property type="entry name" value="MIP"/>
    <property type="match status" value="1"/>
</dbReference>
<dbReference type="PANTHER" id="PTHR45724">
    <property type="entry name" value="AQUAPORIN NIP2-1"/>
    <property type="match status" value="1"/>
</dbReference>
<dbReference type="InterPro" id="IPR000425">
    <property type="entry name" value="MIP"/>
</dbReference>
<keyword evidence="5 7" id="KW-0472">Membrane</keyword>
<comment type="caution">
    <text evidence="8">The sequence shown here is derived from an EMBL/GenBank/DDBJ whole genome shotgun (WGS) entry which is preliminary data.</text>
</comment>
<dbReference type="GO" id="GO:0016020">
    <property type="term" value="C:membrane"/>
    <property type="evidence" value="ECO:0007669"/>
    <property type="project" value="UniProtKB-SubCell"/>
</dbReference>
<comment type="similarity">
    <text evidence="6">Belongs to the MIP/aquaporin (TC 1.A.8) family.</text>
</comment>